<evidence type="ECO:0000256" key="19">
    <source>
        <dbReference type="RuleBase" id="RU004171"/>
    </source>
</evidence>
<comment type="pathway">
    <text evidence="2 18">Amino-acid biosynthesis; L-threonine biosynthesis; L-threonine from L-aspartate: step 3/5.</text>
</comment>
<evidence type="ECO:0000256" key="3">
    <source>
        <dbReference type="ARBA" id="ARBA00005062"/>
    </source>
</evidence>
<dbReference type="Pfam" id="PF03447">
    <property type="entry name" value="NAD_binding_3"/>
    <property type="match status" value="1"/>
</dbReference>
<dbReference type="GO" id="GO:0009086">
    <property type="term" value="P:methionine biosynthetic process"/>
    <property type="evidence" value="ECO:0007669"/>
    <property type="project" value="UniProtKB-KW"/>
</dbReference>
<dbReference type="InterPro" id="IPR016204">
    <property type="entry name" value="HDH"/>
</dbReference>
<dbReference type="InterPro" id="IPR036291">
    <property type="entry name" value="NAD(P)-bd_dom_sf"/>
</dbReference>
<dbReference type="UniPathway" id="UPA00050">
    <property type="reaction ID" value="UER00063"/>
</dbReference>
<keyword evidence="23" id="KW-1185">Reference proteome</keyword>
<evidence type="ECO:0000256" key="17">
    <source>
        <dbReference type="PIRSR" id="PIRSR000098-2"/>
    </source>
</evidence>
<comment type="catalytic activity">
    <reaction evidence="15">
        <text>L-homoserine + NADP(+) = L-aspartate 4-semialdehyde + NADPH + H(+)</text>
        <dbReference type="Rhea" id="RHEA:15761"/>
        <dbReference type="ChEBI" id="CHEBI:15378"/>
        <dbReference type="ChEBI" id="CHEBI:57476"/>
        <dbReference type="ChEBI" id="CHEBI:57783"/>
        <dbReference type="ChEBI" id="CHEBI:58349"/>
        <dbReference type="ChEBI" id="CHEBI:537519"/>
        <dbReference type="EC" id="1.1.1.3"/>
    </reaction>
    <physiologicalReaction direction="right-to-left" evidence="15">
        <dbReference type="Rhea" id="RHEA:15763"/>
    </physiologicalReaction>
</comment>
<dbReference type="GO" id="GO:0046872">
    <property type="term" value="F:metal ion binding"/>
    <property type="evidence" value="ECO:0007669"/>
    <property type="project" value="UniProtKB-KW"/>
</dbReference>
<dbReference type="GO" id="GO:0004412">
    <property type="term" value="F:homoserine dehydrogenase activity"/>
    <property type="evidence" value="ECO:0007669"/>
    <property type="project" value="UniProtKB-EC"/>
</dbReference>
<feature type="binding site" evidence="17">
    <location>
        <begin position="7"/>
        <end position="14"/>
    </location>
    <ligand>
        <name>NADP(+)</name>
        <dbReference type="ChEBI" id="CHEBI:58349"/>
    </ligand>
</feature>
<keyword evidence="7 18" id="KW-0028">Amino-acid biosynthesis</keyword>
<evidence type="ECO:0000256" key="5">
    <source>
        <dbReference type="ARBA" id="ARBA00013213"/>
    </source>
</evidence>
<dbReference type="AlphaFoldDB" id="A0A4V3BFQ2"/>
<evidence type="ECO:0000256" key="7">
    <source>
        <dbReference type="ARBA" id="ARBA00022605"/>
    </source>
</evidence>
<comment type="pathway">
    <text evidence="3 18">Amino-acid biosynthesis; L-methionine biosynthesis via de novo pathway; L-homoserine from L-aspartate: step 3/3.</text>
</comment>
<dbReference type="EMBL" id="SCWF01000001">
    <property type="protein sequence ID" value="TDM15339.1"/>
    <property type="molecule type" value="Genomic_DNA"/>
</dbReference>
<evidence type="ECO:0000313" key="23">
    <source>
        <dbReference type="Proteomes" id="UP000294843"/>
    </source>
</evidence>
<keyword evidence="11 18" id="KW-0560">Oxidoreductase</keyword>
<dbReference type="RefSeq" id="WP_133450548.1">
    <property type="nucleotide sequence ID" value="NZ_SCWF01000001.1"/>
</dbReference>
<keyword evidence="12" id="KW-0520">NAD</keyword>
<dbReference type="SUPFAM" id="SSF51735">
    <property type="entry name" value="NAD(P)-binding Rossmann-fold domains"/>
    <property type="match status" value="1"/>
</dbReference>
<dbReference type="FunFam" id="3.40.50.720:FF:000062">
    <property type="entry name" value="Homoserine dehydrogenase"/>
    <property type="match status" value="1"/>
</dbReference>
<feature type="domain" description="Homoserine dehydrogenase catalytic" evidence="20">
    <location>
        <begin position="134"/>
        <end position="312"/>
    </location>
</feature>
<dbReference type="InterPro" id="IPR019811">
    <property type="entry name" value="HDH_CS"/>
</dbReference>
<keyword evidence="10 17" id="KW-0521">NADP</keyword>
<evidence type="ECO:0000256" key="11">
    <source>
        <dbReference type="ARBA" id="ARBA00023002"/>
    </source>
</evidence>
<dbReference type="UniPathway" id="UPA00051">
    <property type="reaction ID" value="UER00465"/>
</dbReference>
<evidence type="ECO:0000259" key="20">
    <source>
        <dbReference type="Pfam" id="PF00742"/>
    </source>
</evidence>
<evidence type="ECO:0000256" key="18">
    <source>
        <dbReference type="RuleBase" id="RU000579"/>
    </source>
</evidence>
<protein>
    <recommendedName>
        <fullName evidence="6 18">Homoserine dehydrogenase</fullName>
        <ecNumber evidence="5 18">1.1.1.3</ecNumber>
    </recommendedName>
</protein>
<dbReference type="GO" id="GO:0050661">
    <property type="term" value="F:NADP binding"/>
    <property type="evidence" value="ECO:0007669"/>
    <property type="project" value="InterPro"/>
</dbReference>
<dbReference type="PANTHER" id="PTHR43331:SF1">
    <property type="entry name" value="HOMOSERINE DEHYDROGENASE"/>
    <property type="match status" value="1"/>
</dbReference>
<dbReference type="GO" id="GO:0009088">
    <property type="term" value="P:threonine biosynthetic process"/>
    <property type="evidence" value="ECO:0007669"/>
    <property type="project" value="UniProtKB-UniPathway"/>
</dbReference>
<evidence type="ECO:0000256" key="15">
    <source>
        <dbReference type="ARBA" id="ARBA00048841"/>
    </source>
</evidence>
<evidence type="ECO:0000259" key="21">
    <source>
        <dbReference type="Pfam" id="PF03447"/>
    </source>
</evidence>
<dbReference type="InterPro" id="IPR001342">
    <property type="entry name" value="HDH_cat"/>
</dbReference>
<gene>
    <name evidence="22" type="ORF">ERX55_00065</name>
</gene>
<reference evidence="22 23" key="1">
    <citation type="submission" date="2019-01" db="EMBL/GenBank/DDBJ databases">
        <title>Draft genome sequences of the type strains of six Macrococcus species.</title>
        <authorList>
            <person name="Mazhar S."/>
            <person name="Altermann E."/>
            <person name="Hill C."/>
            <person name="Mcauliffe O."/>
        </authorList>
    </citation>
    <scope>NUCLEOTIDE SEQUENCE [LARGE SCALE GENOMIC DNA]</scope>
    <source>
        <strain evidence="22 23">ATCC 51825</strain>
    </source>
</reference>
<dbReference type="EC" id="1.1.1.3" evidence="5 18"/>
<dbReference type="InterPro" id="IPR005106">
    <property type="entry name" value="Asp/hSer_DH_NAD-bd"/>
</dbReference>
<feature type="binding site" evidence="17">
    <location>
        <position position="187"/>
    </location>
    <ligand>
        <name>L-homoserine</name>
        <dbReference type="ChEBI" id="CHEBI:57476"/>
    </ligand>
</feature>
<evidence type="ECO:0000256" key="13">
    <source>
        <dbReference type="ARBA" id="ARBA00023053"/>
    </source>
</evidence>
<dbReference type="Gene3D" id="3.40.50.720">
    <property type="entry name" value="NAD(P)-binding Rossmann-like Domain"/>
    <property type="match status" value="1"/>
</dbReference>
<comment type="caution">
    <text evidence="22">The sequence shown here is derived from an EMBL/GenBank/DDBJ whole genome shotgun (WGS) entry which is preliminary data.</text>
</comment>
<dbReference type="Proteomes" id="UP000294843">
    <property type="component" value="Unassembled WGS sequence"/>
</dbReference>
<evidence type="ECO:0000256" key="2">
    <source>
        <dbReference type="ARBA" id="ARBA00005056"/>
    </source>
</evidence>
<evidence type="ECO:0000313" key="22">
    <source>
        <dbReference type="EMBL" id="TDM15339.1"/>
    </source>
</evidence>
<evidence type="ECO:0000256" key="16">
    <source>
        <dbReference type="PIRSR" id="PIRSR000098-1"/>
    </source>
</evidence>
<evidence type="ECO:0000256" key="14">
    <source>
        <dbReference type="ARBA" id="ARBA00023167"/>
    </source>
</evidence>
<keyword evidence="13" id="KW-0915">Sodium</keyword>
<dbReference type="Gene3D" id="3.30.360.10">
    <property type="entry name" value="Dihydrodipicolinate Reductase, domain 2"/>
    <property type="match status" value="1"/>
</dbReference>
<feature type="domain" description="Aspartate/homoserine dehydrogenase NAD-binding" evidence="21">
    <location>
        <begin position="8"/>
        <end position="125"/>
    </location>
</feature>
<keyword evidence="9" id="KW-0479">Metal-binding</keyword>
<evidence type="ECO:0000256" key="4">
    <source>
        <dbReference type="ARBA" id="ARBA00006753"/>
    </source>
</evidence>
<evidence type="ECO:0000256" key="8">
    <source>
        <dbReference type="ARBA" id="ARBA00022697"/>
    </source>
</evidence>
<evidence type="ECO:0000256" key="1">
    <source>
        <dbReference type="ARBA" id="ARBA00001920"/>
    </source>
</evidence>
<feature type="binding site" evidence="17">
    <location>
        <position position="102"/>
    </location>
    <ligand>
        <name>NADPH</name>
        <dbReference type="ChEBI" id="CHEBI:57783"/>
    </ligand>
</feature>
<feature type="active site" description="Proton donor" evidence="16">
    <location>
        <position position="202"/>
    </location>
</feature>
<name>A0A4V3BFQ2_9STAP</name>
<evidence type="ECO:0000256" key="6">
    <source>
        <dbReference type="ARBA" id="ARBA00013376"/>
    </source>
</evidence>
<proteinExistence type="inferred from homology"/>
<evidence type="ECO:0000256" key="9">
    <source>
        <dbReference type="ARBA" id="ARBA00022723"/>
    </source>
</evidence>
<keyword evidence="8 18" id="KW-0791">Threonine biosynthesis</keyword>
<dbReference type="SUPFAM" id="SSF55347">
    <property type="entry name" value="Glyceraldehyde-3-phosphate dehydrogenase-like, C-terminal domain"/>
    <property type="match status" value="1"/>
</dbReference>
<evidence type="ECO:0000256" key="12">
    <source>
        <dbReference type="ARBA" id="ARBA00023027"/>
    </source>
</evidence>
<comment type="similarity">
    <text evidence="4 19">Belongs to the homoserine dehydrogenase family.</text>
</comment>
<dbReference type="NCBIfam" id="NF004976">
    <property type="entry name" value="PRK06349.1"/>
    <property type="match status" value="1"/>
</dbReference>
<dbReference type="OrthoDB" id="9808167at2"/>
<keyword evidence="14 18" id="KW-0486">Methionine biosynthesis</keyword>
<dbReference type="PANTHER" id="PTHR43331">
    <property type="entry name" value="HOMOSERINE DEHYDROGENASE"/>
    <property type="match status" value="1"/>
</dbReference>
<dbReference type="Pfam" id="PF00742">
    <property type="entry name" value="Homoserine_dh"/>
    <property type="match status" value="1"/>
</dbReference>
<accession>A0A4V3BFQ2</accession>
<evidence type="ECO:0000256" key="10">
    <source>
        <dbReference type="ARBA" id="ARBA00022857"/>
    </source>
</evidence>
<sequence>MINIAILGMGTVGSGVIRILEQNQQQLKDCMQTELNIKHIYVKNINKQREVDLSPYHLTDNIDDILGDDLDIVIEVMGGIEPTISYIRHFLNRGVHVVTANKDMLAAHLEELETLAAERQAALKYEASVAGGIPIVNAINNGLNANAIHHFMGIFNGTSNFILSKMTHDNLSFEEALQLATEQGFAEADPTADVDGIDAQRKVVITSYLAFNAFIRLEDCDVTGIRDVSLRDIKLAQALGYRIKLIGQASYDGEHVQASVKPCLLSDKHQLAHVENEYNAIYVDGDAVGDTMFYGRGAGSLATGSAVVSDLMYVISQLETKKHTLPPHFTLGKCQQQPGRRYVVISKRKIGLSGPCAQYEDHYAYEVNEAELKQLNQPELKIYQIEGAE</sequence>
<organism evidence="22 23">
    <name type="scientific">Macrococcus bovicus</name>
    <dbReference type="NCBI Taxonomy" id="69968"/>
    <lineage>
        <taxon>Bacteria</taxon>
        <taxon>Bacillati</taxon>
        <taxon>Bacillota</taxon>
        <taxon>Bacilli</taxon>
        <taxon>Bacillales</taxon>
        <taxon>Staphylococcaceae</taxon>
        <taxon>Macrococcus</taxon>
    </lineage>
</organism>
<comment type="cofactor">
    <cofactor evidence="1">
        <name>a metal cation</name>
        <dbReference type="ChEBI" id="CHEBI:25213"/>
    </cofactor>
</comment>
<dbReference type="FunFam" id="3.30.360.10:FF:000005">
    <property type="entry name" value="Homoserine dehydrogenase"/>
    <property type="match status" value="1"/>
</dbReference>
<dbReference type="PIRSF" id="PIRSF000098">
    <property type="entry name" value="Homoser_dehydrog"/>
    <property type="match status" value="1"/>
</dbReference>
<dbReference type="PROSITE" id="PS01042">
    <property type="entry name" value="HOMOSER_DHGENASE"/>
    <property type="match status" value="1"/>
</dbReference>